<feature type="compositionally biased region" description="Polar residues" evidence="15">
    <location>
        <begin position="386"/>
        <end position="403"/>
    </location>
</feature>
<evidence type="ECO:0000259" key="16">
    <source>
        <dbReference type="PROSITE" id="PS51533"/>
    </source>
</evidence>
<sequence length="1113" mass="124799">EEGLHGIVSCTACGQQVNHFQKDSIYRHPTLKVLICKTCYKYYMSDDISRDSDGMDEQCRWCAEGGNLICCDFCHNAFCKKCILRNLGRKELSTILDENNQWHCYICHPEPLLDLVTACDSVFENLEQLLQQNKKKIKTDCEKSKIYDHTVKFSPKRNNANCNGEEKKLDNSYSGSLTYSYKALMVPKDLLKKTKKLVETTANLNSSFVSFLKNAAENVEISPTMQLCQLKAFKSVLSDMKKAHLALEEGLNLEIQALNVKIKDKNTKEKKPEVRSEKDEVKKDEGKDHVALKEDDAVQTQKKVVSEQPDSEPMDQSVPAVEQADNKPTSGEEKKSGRNEEPQYEPNSTEALDMDIVSIPSSVPEDIFETLESAMEIQMPSDEQDSGNTGTDHETLNSNTKLNTLVKDTKGGAKLKSSAKGTKELVVKLTPVSLSEATLKAEDQDNSLEKANKDVDAKPRAENCDSVKQNHNVGSEPSTESEAVPVEESDLRRSPRVKTTPRRRPTDISPLTSNSEEDSNDTGNEKPKGKSSKQPQKKNEKRNSSDSTVDGLSPSKLSKSKKPYDLDQSSDSEEMPAVLKKAGMMSHSSSDIDSNSEAPANDQKTSDTQKNKPVKDENGKRKRKSSSSGSDLDAKRGKSTKNGATAKKKRQNYSDSSNYDSELEKEIKMLSKIEAAKKPKKKYSRKEDSYDSSEEEQRKKVSSKRKVNLRKKKGKSSEDDDVEKSTPEKEINHSPKDKKVGKRLSAKEKINRDSKEKSARRKHDESSDVEKSSVEKEESSPEGNKSKDLKKKKTQEDSSSESTEKSAKKENKFESSKDRLKNKKGPESKAKKSEKLKKKSFKKEQDDSSSDVDKSSPEKGSCNSSENDKMKKEPVFSEKRNLRERIPKRVHIDLSSDTEKSPQKEESSSEDATRRKKRTDTKEKKKISHKKKIPKKEQNDSSSSDEESYEDSKKKMTRGSVKESKKSGLKKKVSKKKVVATSSSDKEENDEQNSTGDGSSDEQKIRPVTESLMLSAGAGFCQSSGDEGEALSRTIPMEEEEDDDDDDPENRYDTLHKDLNSIITHPRRGRDPAQRSSKVVKTTVQTRSRASCKCGPGARKHRPKARNAKQVFR</sequence>
<keyword evidence="5" id="KW-0547">Nucleotide-binding</keyword>
<feature type="compositionally biased region" description="Basic and acidic residues" evidence="15">
    <location>
        <begin position="604"/>
        <end position="619"/>
    </location>
</feature>
<dbReference type="EC" id="3.6.4.12" evidence="3"/>
<dbReference type="GO" id="GO:0031297">
    <property type="term" value="P:replication fork processing"/>
    <property type="evidence" value="ECO:0007669"/>
    <property type="project" value="TreeGrafter"/>
</dbReference>
<keyword evidence="7" id="KW-0863">Zinc-finger</keyword>
<keyword evidence="9" id="KW-0862">Zinc</keyword>
<evidence type="ECO:0000256" key="7">
    <source>
        <dbReference type="ARBA" id="ARBA00022771"/>
    </source>
</evidence>
<evidence type="ECO:0000256" key="9">
    <source>
        <dbReference type="ARBA" id="ARBA00022833"/>
    </source>
</evidence>
<feature type="compositionally biased region" description="Basic and acidic residues" evidence="15">
    <location>
        <begin position="745"/>
        <end position="787"/>
    </location>
</feature>
<organism evidence="17 18">
    <name type="scientific">Serilophus lunatus</name>
    <name type="common">silver-breasted broadbill</name>
    <dbReference type="NCBI Taxonomy" id="239386"/>
    <lineage>
        <taxon>Eukaryota</taxon>
        <taxon>Metazoa</taxon>
        <taxon>Chordata</taxon>
        <taxon>Craniata</taxon>
        <taxon>Vertebrata</taxon>
        <taxon>Euteleostomi</taxon>
        <taxon>Archelosauria</taxon>
        <taxon>Archosauria</taxon>
        <taxon>Dinosauria</taxon>
        <taxon>Saurischia</taxon>
        <taxon>Theropoda</taxon>
        <taxon>Coelurosauria</taxon>
        <taxon>Aves</taxon>
        <taxon>Neognathae</taxon>
        <taxon>Neoaves</taxon>
        <taxon>Telluraves</taxon>
        <taxon>Australaves</taxon>
        <taxon>Passeriformes</taxon>
        <taxon>Eurylaimidae</taxon>
        <taxon>Serilophus</taxon>
    </lineage>
</organism>
<evidence type="ECO:0000256" key="8">
    <source>
        <dbReference type="ARBA" id="ARBA00022801"/>
    </source>
</evidence>
<feature type="compositionally biased region" description="Basic and acidic residues" evidence="15">
    <location>
        <begin position="866"/>
        <end position="913"/>
    </location>
</feature>
<feature type="compositionally biased region" description="Basic and acidic residues" evidence="15">
    <location>
        <begin position="842"/>
        <end position="857"/>
    </location>
</feature>
<feature type="compositionally biased region" description="Basic and acidic residues" evidence="15">
    <location>
        <begin position="723"/>
        <end position="738"/>
    </location>
</feature>
<keyword evidence="12" id="KW-0234">DNA repair</keyword>
<dbReference type="CDD" id="cd11726">
    <property type="entry name" value="ADDz_ATRX"/>
    <property type="match status" value="1"/>
</dbReference>
<feature type="compositionally biased region" description="Polar residues" evidence="15">
    <location>
        <begin position="466"/>
        <end position="481"/>
    </location>
</feature>
<feature type="compositionally biased region" description="Basic and acidic residues" evidence="15">
    <location>
        <begin position="685"/>
        <end position="699"/>
    </location>
</feature>
<dbReference type="GO" id="GO:0010468">
    <property type="term" value="P:regulation of gene expression"/>
    <property type="evidence" value="ECO:0007669"/>
    <property type="project" value="UniProtKB-ARBA"/>
</dbReference>
<evidence type="ECO:0000256" key="4">
    <source>
        <dbReference type="ARBA" id="ARBA00022723"/>
    </source>
</evidence>
<dbReference type="GO" id="GO:0008270">
    <property type="term" value="F:zinc ion binding"/>
    <property type="evidence" value="ECO:0007669"/>
    <property type="project" value="UniProtKB-KW"/>
</dbReference>
<evidence type="ECO:0000256" key="3">
    <source>
        <dbReference type="ARBA" id="ARBA00012551"/>
    </source>
</evidence>
<dbReference type="InterPro" id="IPR025766">
    <property type="entry name" value="ADD"/>
</dbReference>
<feature type="region of interest" description="Disordered" evidence="15">
    <location>
        <begin position="673"/>
        <end position="1113"/>
    </location>
</feature>
<keyword evidence="11" id="KW-0238">DNA-binding</keyword>
<dbReference type="PANTHER" id="PTHR46357">
    <property type="entry name" value="TRANSCRIPTIONAL REGULATOR ATRX"/>
    <property type="match status" value="1"/>
</dbReference>
<dbReference type="GO" id="GO:0006338">
    <property type="term" value="P:chromatin remodeling"/>
    <property type="evidence" value="ECO:0007669"/>
    <property type="project" value="TreeGrafter"/>
</dbReference>
<comment type="subcellular location">
    <subcellularLocation>
        <location evidence="1">Nucleus</location>
    </subcellularLocation>
</comment>
<feature type="compositionally biased region" description="Basic residues" evidence="15">
    <location>
        <begin position="1098"/>
        <end position="1113"/>
    </location>
</feature>
<feature type="non-terminal residue" evidence="17">
    <location>
        <position position="1113"/>
    </location>
</feature>
<evidence type="ECO:0000256" key="13">
    <source>
        <dbReference type="ARBA" id="ARBA00023242"/>
    </source>
</evidence>
<keyword evidence="8" id="KW-0378">Hydrolase</keyword>
<dbReference type="InterPro" id="IPR011011">
    <property type="entry name" value="Znf_FYVE_PHD"/>
</dbReference>
<dbReference type="GO" id="GO:0031490">
    <property type="term" value="F:chromatin DNA binding"/>
    <property type="evidence" value="ECO:0007669"/>
    <property type="project" value="TreeGrafter"/>
</dbReference>
<feature type="compositionally biased region" description="Acidic residues" evidence="15">
    <location>
        <begin position="1037"/>
        <end position="1048"/>
    </location>
</feature>
<feature type="compositionally biased region" description="Basic and acidic residues" evidence="15">
    <location>
        <begin position="1049"/>
        <end position="1059"/>
    </location>
</feature>
<gene>
    <name evidence="17" type="primary">Atrx_1</name>
    <name evidence="17" type="ORF">SERLUN_R15738</name>
</gene>
<dbReference type="OrthoDB" id="2020972at2759"/>
<name>A0A7L1D1W8_9PASS</name>
<dbReference type="EMBL" id="VXBA01002164">
    <property type="protein sequence ID" value="NXM69958.1"/>
    <property type="molecule type" value="Genomic_DNA"/>
</dbReference>
<dbReference type="GO" id="GO:0005524">
    <property type="term" value="F:ATP binding"/>
    <property type="evidence" value="ECO:0007669"/>
    <property type="project" value="UniProtKB-KW"/>
</dbReference>
<comment type="caution">
    <text evidence="17">The sequence shown here is derived from an EMBL/GenBank/DDBJ whole genome shotgun (WGS) entry which is preliminary data.</text>
</comment>
<reference evidence="17 18" key="1">
    <citation type="submission" date="2019-09" db="EMBL/GenBank/DDBJ databases">
        <title>Bird 10,000 Genomes (B10K) Project - Family phase.</title>
        <authorList>
            <person name="Zhang G."/>
        </authorList>
    </citation>
    <scope>NUCLEOTIDE SEQUENCE [LARGE SCALE GENOMIC DNA]</scope>
    <source>
        <strain evidence="17">B10K-DU-002-03</strain>
        <tissue evidence="17">Muscle</tissue>
    </source>
</reference>
<evidence type="ECO:0000256" key="12">
    <source>
        <dbReference type="ARBA" id="ARBA00023204"/>
    </source>
</evidence>
<feature type="compositionally biased region" description="Basic residues" evidence="15">
    <location>
        <begin position="494"/>
        <end position="503"/>
    </location>
</feature>
<dbReference type="GO" id="GO:0003678">
    <property type="term" value="F:DNA helicase activity"/>
    <property type="evidence" value="ECO:0007669"/>
    <property type="project" value="UniProtKB-EC"/>
</dbReference>
<protein>
    <recommendedName>
        <fullName evidence="3">DNA helicase</fullName>
        <ecNumber evidence="3">3.6.4.12</ecNumber>
    </recommendedName>
</protein>
<dbReference type="PANTHER" id="PTHR46357:SF1">
    <property type="entry name" value="TRANSCRIPTIONAL REGULATOR ATRX"/>
    <property type="match status" value="1"/>
</dbReference>
<keyword evidence="13" id="KW-0539">Nucleus</keyword>
<feature type="compositionally biased region" description="Basic and acidic residues" evidence="15">
    <location>
        <begin position="439"/>
        <end position="465"/>
    </location>
</feature>
<feature type="compositionally biased region" description="Polar residues" evidence="15">
    <location>
        <begin position="1074"/>
        <end position="1089"/>
    </location>
</feature>
<evidence type="ECO:0000256" key="14">
    <source>
        <dbReference type="ARBA" id="ARBA00047995"/>
    </source>
</evidence>
<feature type="non-terminal residue" evidence="17">
    <location>
        <position position="1"/>
    </location>
</feature>
<feature type="region of interest" description="Disordered" evidence="15">
    <location>
        <begin position="266"/>
        <end position="358"/>
    </location>
</feature>
<keyword evidence="10" id="KW-0067">ATP-binding</keyword>
<feature type="region of interest" description="Disordered" evidence="15">
    <location>
        <begin position="375"/>
        <end position="661"/>
    </location>
</feature>
<keyword evidence="4" id="KW-0479">Metal-binding</keyword>
<evidence type="ECO:0000256" key="5">
    <source>
        <dbReference type="ARBA" id="ARBA00022741"/>
    </source>
</evidence>
<evidence type="ECO:0000256" key="1">
    <source>
        <dbReference type="ARBA" id="ARBA00004123"/>
    </source>
</evidence>
<dbReference type="InterPro" id="IPR013083">
    <property type="entry name" value="Znf_RING/FYVE/PHD"/>
</dbReference>
<dbReference type="SUPFAM" id="SSF57903">
    <property type="entry name" value="FYVE/PHD zinc finger"/>
    <property type="match status" value="1"/>
</dbReference>
<evidence type="ECO:0000256" key="15">
    <source>
        <dbReference type="SAM" id="MobiDB-lite"/>
    </source>
</evidence>
<dbReference type="Pfam" id="PF17981">
    <property type="entry name" value="ADD_ATRX"/>
    <property type="match status" value="1"/>
</dbReference>
<dbReference type="AlphaFoldDB" id="A0A7L1D1W8"/>
<feature type="domain" description="PHD-type" evidence="16">
    <location>
        <begin position="1"/>
        <end position="135"/>
    </location>
</feature>
<feature type="compositionally biased region" description="Basic residues" evidence="15">
    <location>
        <begin position="914"/>
        <end position="934"/>
    </location>
</feature>
<evidence type="ECO:0000313" key="18">
    <source>
        <dbReference type="Proteomes" id="UP000553648"/>
    </source>
</evidence>
<feature type="compositionally biased region" description="Basic residues" evidence="15">
    <location>
        <begin position="700"/>
        <end position="714"/>
    </location>
</feature>
<dbReference type="InterPro" id="IPR041430">
    <property type="entry name" value="ADD_ATRX"/>
</dbReference>
<dbReference type="GO" id="GO:0016787">
    <property type="term" value="F:hydrolase activity"/>
    <property type="evidence" value="ECO:0007669"/>
    <property type="project" value="UniProtKB-KW"/>
</dbReference>
<dbReference type="InterPro" id="IPR052131">
    <property type="entry name" value="ATRX_domain-containing"/>
</dbReference>
<accession>A0A7L1D1W8</accession>
<comment type="catalytic activity">
    <reaction evidence="14">
        <text>ATP + H2O = ADP + phosphate + H(+)</text>
        <dbReference type="Rhea" id="RHEA:13065"/>
        <dbReference type="ChEBI" id="CHEBI:15377"/>
        <dbReference type="ChEBI" id="CHEBI:15378"/>
        <dbReference type="ChEBI" id="CHEBI:30616"/>
        <dbReference type="ChEBI" id="CHEBI:43474"/>
        <dbReference type="ChEBI" id="CHEBI:456216"/>
        <dbReference type="EC" id="3.6.4.12"/>
    </reaction>
</comment>
<dbReference type="GO" id="GO:0006281">
    <property type="term" value="P:DNA repair"/>
    <property type="evidence" value="ECO:0007669"/>
    <property type="project" value="UniProtKB-KW"/>
</dbReference>
<feature type="compositionally biased region" description="Basic and acidic residues" evidence="15">
    <location>
        <begin position="950"/>
        <end position="966"/>
    </location>
</feature>
<evidence type="ECO:0000313" key="17">
    <source>
        <dbReference type="EMBL" id="NXM69958.1"/>
    </source>
</evidence>
<evidence type="ECO:0000256" key="2">
    <source>
        <dbReference type="ARBA" id="ARBA00007025"/>
    </source>
</evidence>
<dbReference type="GO" id="GO:0005634">
    <property type="term" value="C:nucleus"/>
    <property type="evidence" value="ECO:0007669"/>
    <property type="project" value="UniProtKB-SubCell"/>
</dbReference>
<keyword evidence="6" id="KW-0227">DNA damage</keyword>
<dbReference type="GO" id="GO:0005721">
    <property type="term" value="C:pericentric heterochromatin"/>
    <property type="evidence" value="ECO:0007669"/>
    <property type="project" value="TreeGrafter"/>
</dbReference>
<evidence type="ECO:0000256" key="6">
    <source>
        <dbReference type="ARBA" id="ARBA00022763"/>
    </source>
</evidence>
<feature type="compositionally biased region" description="Basic and acidic residues" evidence="15">
    <location>
        <begin position="802"/>
        <end position="833"/>
    </location>
</feature>
<feature type="compositionally biased region" description="Basic and acidic residues" evidence="15">
    <location>
        <begin position="266"/>
        <end position="296"/>
    </location>
</feature>
<dbReference type="PROSITE" id="PS51533">
    <property type="entry name" value="ADD"/>
    <property type="match status" value="1"/>
</dbReference>
<evidence type="ECO:0000256" key="11">
    <source>
        <dbReference type="ARBA" id="ARBA00023125"/>
    </source>
</evidence>
<feature type="compositionally biased region" description="Low complexity" evidence="15">
    <location>
        <begin position="586"/>
        <end position="596"/>
    </location>
</feature>
<proteinExistence type="inferred from homology"/>
<evidence type="ECO:0000256" key="10">
    <source>
        <dbReference type="ARBA" id="ARBA00022840"/>
    </source>
</evidence>
<dbReference type="Gene3D" id="3.30.40.10">
    <property type="entry name" value="Zinc/RING finger domain, C3HC4 (zinc finger)"/>
    <property type="match status" value="1"/>
</dbReference>
<dbReference type="FunFam" id="3.30.40.10:FF:000091">
    <property type="entry name" value="transcriptional regulator ATRX isoform X1"/>
    <property type="match status" value="1"/>
</dbReference>
<dbReference type="Proteomes" id="UP000553648">
    <property type="component" value="Unassembled WGS sequence"/>
</dbReference>
<keyword evidence="18" id="KW-1185">Reference proteome</keyword>
<comment type="similarity">
    <text evidence="2">Belongs to the SNF2/RAD54 helicase family.</text>
</comment>
<feature type="compositionally biased region" description="Basic and acidic residues" evidence="15">
    <location>
        <begin position="330"/>
        <end position="341"/>
    </location>
</feature>
<feature type="compositionally biased region" description="Basic residues" evidence="15">
    <location>
        <begin position="967"/>
        <end position="978"/>
    </location>
</feature>